<dbReference type="EC" id="2.5.1.3" evidence="9"/>
<comment type="catalytic activity">
    <reaction evidence="7 9 10">
        <text>2-(2-carboxy-4-methylthiazol-5-yl)ethyl phosphate + 4-amino-2-methyl-5-(diphosphooxymethyl)pyrimidine + 2 H(+) = thiamine phosphate + CO2 + diphosphate</text>
        <dbReference type="Rhea" id="RHEA:47848"/>
        <dbReference type="ChEBI" id="CHEBI:15378"/>
        <dbReference type="ChEBI" id="CHEBI:16526"/>
        <dbReference type="ChEBI" id="CHEBI:33019"/>
        <dbReference type="ChEBI" id="CHEBI:37575"/>
        <dbReference type="ChEBI" id="CHEBI:57841"/>
        <dbReference type="ChEBI" id="CHEBI:62890"/>
        <dbReference type="EC" id="2.5.1.3"/>
    </reaction>
</comment>
<feature type="domain" description="Thiamine phosphate synthase/TenI" evidence="12">
    <location>
        <begin position="11"/>
        <end position="196"/>
    </location>
</feature>
<comment type="cofactor">
    <cofactor evidence="9">
        <name>Mg(2+)</name>
        <dbReference type="ChEBI" id="CHEBI:18420"/>
    </cofactor>
    <text evidence="9">Binds 1 Mg(2+) ion per subunit.</text>
</comment>
<dbReference type="GO" id="GO:0005737">
    <property type="term" value="C:cytoplasm"/>
    <property type="evidence" value="ECO:0007669"/>
    <property type="project" value="TreeGrafter"/>
</dbReference>
<sequence length="220" mass="23174">MDFKPEQLQAYFIMGTQDLQPEQDFLTILKTALAAGITAFQFREKGPTALTGADKLALAQTCRQLTQAYQVPLIIDDDIELALAVHADGLHVGQKDEGIEATLAQVQQRLFVGYSCSTVAEVEHANQLDQIAYLGSGPIYPTGSKADADPVIGLAGLEKLVGLSRCPIVAIGGITAAHLNDIAATGAAGVSVISMITQSKHITDSVQAMRQAFGGEATHG</sequence>
<keyword evidence="2 9" id="KW-0808">Transferase</keyword>
<dbReference type="Proteomes" id="UP000051461">
    <property type="component" value="Unassembled WGS sequence"/>
</dbReference>
<comment type="function">
    <text evidence="9">Condenses 4-methyl-5-(beta-hydroxyethyl)thiazole monophosphate (THZ-P) and 2-methyl-4-amino-5-hydroxymethyl pyrimidine pyrophosphate (HMP-PP) to form thiamine monophosphate (TMP).</text>
</comment>
<dbReference type="PATRIC" id="fig|1423726.3.peg.1725"/>
<dbReference type="UniPathway" id="UPA00060">
    <property type="reaction ID" value="UER00141"/>
</dbReference>
<evidence type="ECO:0000259" key="12">
    <source>
        <dbReference type="Pfam" id="PF02581"/>
    </source>
</evidence>
<dbReference type="EMBL" id="AZDA01000001">
    <property type="protein sequence ID" value="KRK40967.1"/>
    <property type="molecule type" value="Genomic_DNA"/>
</dbReference>
<comment type="similarity">
    <text evidence="9 10">Belongs to the thiamine-phosphate synthase family.</text>
</comment>
<feature type="binding site" evidence="9">
    <location>
        <begin position="142"/>
        <end position="144"/>
    </location>
    <ligand>
        <name>2-[(2R,5Z)-2-carboxy-4-methylthiazol-5(2H)-ylidene]ethyl phosphate</name>
        <dbReference type="ChEBI" id="CHEBI:62899"/>
    </ligand>
</feature>
<evidence type="ECO:0000313" key="13">
    <source>
        <dbReference type="EMBL" id="KRK40967.1"/>
    </source>
</evidence>
<feature type="binding site" evidence="9">
    <location>
        <position position="145"/>
    </location>
    <ligand>
        <name>4-amino-2-methyl-5-(diphosphooxymethyl)pyrimidine</name>
        <dbReference type="ChEBI" id="CHEBI:57841"/>
    </ligand>
</feature>
<feature type="binding site" evidence="9">
    <location>
        <begin position="41"/>
        <end position="45"/>
    </location>
    <ligand>
        <name>4-amino-2-methyl-5-(diphosphooxymethyl)pyrimidine</name>
        <dbReference type="ChEBI" id="CHEBI:57841"/>
    </ligand>
</feature>
<evidence type="ECO:0000256" key="6">
    <source>
        <dbReference type="ARBA" id="ARBA00047334"/>
    </source>
</evidence>
<feature type="binding site" evidence="9">
    <location>
        <position position="173"/>
    </location>
    <ligand>
        <name>2-[(2R,5Z)-2-carboxy-4-methylthiazol-5(2H)-ylidene]ethyl phosphate</name>
        <dbReference type="ChEBI" id="CHEBI:62899"/>
    </ligand>
</feature>
<evidence type="ECO:0000313" key="14">
    <source>
        <dbReference type="Proteomes" id="UP000051461"/>
    </source>
</evidence>
<dbReference type="SUPFAM" id="SSF51391">
    <property type="entry name" value="Thiamin phosphate synthase"/>
    <property type="match status" value="1"/>
</dbReference>
<dbReference type="GO" id="GO:0009228">
    <property type="term" value="P:thiamine biosynthetic process"/>
    <property type="evidence" value="ECO:0007669"/>
    <property type="project" value="UniProtKB-KW"/>
</dbReference>
<dbReference type="RefSeq" id="WP_057903099.1">
    <property type="nucleotide sequence ID" value="NZ_AZDA01000001.1"/>
</dbReference>
<keyword evidence="14" id="KW-1185">Reference proteome</keyword>
<accession>A0A0R1HCW9</accession>
<comment type="catalytic activity">
    <reaction evidence="6 9 10">
        <text>4-methyl-5-(2-phosphooxyethyl)-thiazole + 4-amino-2-methyl-5-(diphosphooxymethyl)pyrimidine + H(+) = thiamine phosphate + diphosphate</text>
        <dbReference type="Rhea" id="RHEA:22328"/>
        <dbReference type="ChEBI" id="CHEBI:15378"/>
        <dbReference type="ChEBI" id="CHEBI:33019"/>
        <dbReference type="ChEBI" id="CHEBI:37575"/>
        <dbReference type="ChEBI" id="CHEBI:57841"/>
        <dbReference type="ChEBI" id="CHEBI:58296"/>
        <dbReference type="EC" id="2.5.1.3"/>
    </reaction>
</comment>
<proteinExistence type="inferred from homology"/>
<dbReference type="FunFam" id="3.20.20.70:FF:000096">
    <property type="entry name" value="Thiamine-phosphate synthase"/>
    <property type="match status" value="1"/>
</dbReference>
<name>A0A0R1HCW9_9LACO</name>
<dbReference type="AlphaFoldDB" id="A0A0R1HCW9"/>
<dbReference type="STRING" id="1423726.FC07_GL001665"/>
<evidence type="ECO:0000256" key="7">
    <source>
        <dbReference type="ARBA" id="ARBA00047851"/>
    </source>
</evidence>
<evidence type="ECO:0000256" key="8">
    <source>
        <dbReference type="ARBA" id="ARBA00047883"/>
    </source>
</evidence>
<evidence type="ECO:0000256" key="11">
    <source>
        <dbReference type="RuleBase" id="RU004253"/>
    </source>
</evidence>
<dbReference type="OrthoDB" id="9812206at2"/>
<evidence type="ECO:0000256" key="4">
    <source>
        <dbReference type="ARBA" id="ARBA00022842"/>
    </source>
</evidence>
<comment type="caution">
    <text evidence="13">The sequence shown here is derived from an EMBL/GenBank/DDBJ whole genome shotgun (WGS) entry which is preliminary data.</text>
</comment>
<comment type="pathway">
    <text evidence="1 9 11">Cofactor biosynthesis; thiamine diphosphate biosynthesis; thiamine phosphate from 4-amino-2-methyl-5-diphosphomethylpyrimidine and 4-methyl-5-(2-phosphoethyl)-thiazole: step 1/1.</text>
</comment>
<dbReference type="InterPro" id="IPR034291">
    <property type="entry name" value="TMP_synthase"/>
</dbReference>
<dbReference type="GO" id="GO:0004789">
    <property type="term" value="F:thiamine-phosphate diphosphorylase activity"/>
    <property type="evidence" value="ECO:0007669"/>
    <property type="project" value="UniProtKB-UniRule"/>
</dbReference>
<evidence type="ECO:0000256" key="1">
    <source>
        <dbReference type="ARBA" id="ARBA00005165"/>
    </source>
</evidence>
<dbReference type="GO" id="GO:0000287">
    <property type="term" value="F:magnesium ion binding"/>
    <property type="evidence" value="ECO:0007669"/>
    <property type="project" value="UniProtKB-UniRule"/>
</dbReference>
<feature type="binding site" evidence="9">
    <location>
        <position position="77"/>
    </location>
    <ligand>
        <name>Mg(2+)</name>
        <dbReference type="ChEBI" id="CHEBI:18420"/>
    </ligand>
</feature>
<feature type="binding site" evidence="9">
    <location>
        <position position="115"/>
    </location>
    <ligand>
        <name>4-amino-2-methyl-5-(diphosphooxymethyl)pyrimidine</name>
        <dbReference type="ChEBI" id="CHEBI:57841"/>
    </ligand>
</feature>
<keyword evidence="4 9" id="KW-0460">Magnesium</keyword>
<feature type="binding site" evidence="9">
    <location>
        <begin position="193"/>
        <end position="194"/>
    </location>
    <ligand>
        <name>2-[(2R,5Z)-2-carboxy-4-methylthiazol-5(2H)-ylidene]ethyl phosphate</name>
        <dbReference type="ChEBI" id="CHEBI:62899"/>
    </ligand>
</feature>
<dbReference type="NCBIfam" id="TIGR00693">
    <property type="entry name" value="thiE"/>
    <property type="match status" value="1"/>
</dbReference>
<comment type="catalytic activity">
    <reaction evidence="8 9 10">
        <text>2-[(2R,5Z)-2-carboxy-4-methylthiazol-5(2H)-ylidene]ethyl phosphate + 4-amino-2-methyl-5-(diphosphooxymethyl)pyrimidine + 2 H(+) = thiamine phosphate + CO2 + diphosphate</text>
        <dbReference type="Rhea" id="RHEA:47844"/>
        <dbReference type="ChEBI" id="CHEBI:15378"/>
        <dbReference type="ChEBI" id="CHEBI:16526"/>
        <dbReference type="ChEBI" id="CHEBI:33019"/>
        <dbReference type="ChEBI" id="CHEBI:37575"/>
        <dbReference type="ChEBI" id="CHEBI:57841"/>
        <dbReference type="ChEBI" id="CHEBI:62899"/>
        <dbReference type="EC" id="2.5.1.3"/>
    </reaction>
</comment>
<dbReference type="PANTHER" id="PTHR20857">
    <property type="entry name" value="THIAMINE-PHOSPHATE PYROPHOSPHORYLASE"/>
    <property type="match status" value="1"/>
</dbReference>
<dbReference type="CDD" id="cd00564">
    <property type="entry name" value="TMP_TenI"/>
    <property type="match status" value="1"/>
</dbReference>
<dbReference type="HAMAP" id="MF_00097">
    <property type="entry name" value="TMP_synthase"/>
    <property type="match status" value="1"/>
</dbReference>
<dbReference type="GO" id="GO:0009229">
    <property type="term" value="P:thiamine diphosphate biosynthetic process"/>
    <property type="evidence" value="ECO:0007669"/>
    <property type="project" value="UniProtKB-UniRule"/>
</dbReference>
<evidence type="ECO:0000256" key="5">
    <source>
        <dbReference type="ARBA" id="ARBA00022977"/>
    </source>
</evidence>
<evidence type="ECO:0000256" key="3">
    <source>
        <dbReference type="ARBA" id="ARBA00022723"/>
    </source>
</evidence>
<evidence type="ECO:0000256" key="2">
    <source>
        <dbReference type="ARBA" id="ARBA00022679"/>
    </source>
</evidence>
<dbReference type="InterPro" id="IPR022998">
    <property type="entry name" value="ThiamineP_synth_TenI"/>
</dbReference>
<gene>
    <name evidence="9" type="primary">thiE</name>
    <name evidence="13" type="ORF">FC07_GL001665</name>
</gene>
<keyword evidence="5 9" id="KW-0784">Thiamine biosynthesis</keyword>
<dbReference type="PANTHER" id="PTHR20857:SF15">
    <property type="entry name" value="THIAMINE-PHOSPHATE SYNTHASE"/>
    <property type="match status" value="1"/>
</dbReference>
<organism evidence="13 14">
    <name type="scientific">Loigolactobacillus bifermentans DSM 20003</name>
    <dbReference type="NCBI Taxonomy" id="1423726"/>
    <lineage>
        <taxon>Bacteria</taxon>
        <taxon>Bacillati</taxon>
        <taxon>Bacillota</taxon>
        <taxon>Bacilli</taxon>
        <taxon>Lactobacillales</taxon>
        <taxon>Lactobacillaceae</taxon>
        <taxon>Loigolactobacillus</taxon>
    </lineage>
</organism>
<dbReference type="Pfam" id="PF02581">
    <property type="entry name" value="TMP-TENI"/>
    <property type="match status" value="1"/>
</dbReference>
<dbReference type="InterPro" id="IPR013785">
    <property type="entry name" value="Aldolase_TIM"/>
</dbReference>
<dbReference type="InterPro" id="IPR036206">
    <property type="entry name" value="ThiamineP_synth_sf"/>
</dbReference>
<evidence type="ECO:0000256" key="10">
    <source>
        <dbReference type="RuleBase" id="RU003826"/>
    </source>
</evidence>
<protein>
    <recommendedName>
        <fullName evidence="9">Thiamine-phosphate synthase</fullName>
        <shortName evidence="9">TP synthase</shortName>
        <shortName evidence="9">TPS</shortName>
        <ecNumber evidence="9">2.5.1.3</ecNumber>
    </recommendedName>
    <alternativeName>
        <fullName evidence="9">Thiamine-phosphate pyrophosphorylase</fullName>
        <shortName evidence="9">TMP pyrophosphorylase</shortName>
        <shortName evidence="9">TMP-PPase</shortName>
    </alternativeName>
</protein>
<keyword evidence="3 9" id="KW-0479">Metal-binding</keyword>
<dbReference type="Gene3D" id="3.20.20.70">
    <property type="entry name" value="Aldolase class I"/>
    <property type="match status" value="1"/>
</dbReference>
<evidence type="ECO:0000256" key="9">
    <source>
        <dbReference type="HAMAP-Rule" id="MF_00097"/>
    </source>
</evidence>
<reference evidence="13 14" key="1">
    <citation type="journal article" date="2015" name="Genome Announc.">
        <title>Expanding the biotechnology potential of lactobacilli through comparative genomics of 213 strains and associated genera.</title>
        <authorList>
            <person name="Sun Z."/>
            <person name="Harris H.M."/>
            <person name="McCann A."/>
            <person name="Guo C."/>
            <person name="Argimon S."/>
            <person name="Zhang W."/>
            <person name="Yang X."/>
            <person name="Jeffery I.B."/>
            <person name="Cooney J.C."/>
            <person name="Kagawa T.F."/>
            <person name="Liu W."/>
            <person name="Song Y."/>
            <person name="Salvetti E."/>
            <person name="Wrobel A."/>
            <person name="Rasinkangas P."/>
            <person name="Parkhill J."/>
            <person name="Rea M.C."/>
            <person name="O'Sullivan O."/>
            <person name="Ritari J."/>
            <person name="Douillard F.P."/>
            <person name="Paul Ross R."/>
            <person name="Yang R."/>
            <person name="Briner A.E."/>
            <person name="Felis G.E."/>
            <person name="de Vos W.M."/>
            <person name="Barrangou R."/>
            <person name="Klaenhammer T.R."/>
            <person name="Caufield P.W."/>
            <person name="Cui Y."/>
            <person name="Zhang H."/>
            <person name="O'Toole P.W."/>
        </authorList>
    </citation>
    <scope>NUCLEOTIDE SEQUENCE [LARGE SCALE GENOMIC DNA]</scope>
    <source>
        <strain evidence="13 14">DSM 20003</strain>
    </source>
</reference>
<feature type="binding site" evidence="9">
    <location>
        <position position="76"/>
    </location>
    <ligand>
        <name>4-amino-2-methyl-5-(diphosphooxymethyl)pyrimidine</name>
        <dbReference type="ChEBI" id="CHEBI:57841"/>
    </ligand>
</feature>
<feature type="binding site" evidence="9">
    <location>
        <position position="96"/>
    </location>
    <ligand>
        <name>Mg(2+)</name>
        <dbReference type="ChEBI" id="CHEBI:18420"/>
    </ligand>
</feature>